<evidence type="ECO:0000313" key="1">
    <source>
        <dbReference type="EMBL" id="QEE21722.1"/>
    </source>
</evidence>
<proteinExistence type="predicted"/>
<dbReference type="AlphaFoldDB" id="A0A5B9DRM5"/>
<reference evidence="1 2" key="1">
    <citation type="journal article" date="2015" name="Int. J. Syst. Evol. Microbiol.">
        <title>Youhaiella tibetensis gen. nov., sp. nov., isolated from subsurface sediment.</title>
        <authorList>
            <person name="Wang Y.X."/>
            <person name="Huang F.Q."/>
            <person name="Nogi Y."/>
            <person name="Pang S.J."/>
            <person name="Wang P.K."/>
            <person name="Lv J."/>
        </authorList>
    </citation>
    <scope>NUCLEOTIDE SEQUENCE [LARGE SCALE GENOMIC DNA]</scope>
    <source>
        <strain evidence="2">fig4</strain>
    </source>
</reference>
<dbReference type="PROSITE" id="PS51257">
    <property type="entry name" value="PROKAR_LIPOPROTEIN"/>
    <property type="match status" value="1"/>
</dbReference>
<dbReference type="RefSeq" id="WP_049706219.1">
    <property type="nucleotide sequence ID" value="NZ_BMFM01000001.1"/>
</dbReference>
<dbReference type="KEGG" id="yti:FNA67_16670"/>
<accession>A0A5B9DRM5</accession>
<gene>
    <name evidence="1" type="ORF">FNA67_16670</name>
</gene>
<evidence type="ECO:0000313" key="2">
    <source>
        <dbReference type="Proteomes" id="UP000321062"/>
    </source>
</evidence>
<dbReference type="EMBL" id="CP041690">
    <property type="protein sequence ID" value="QEE21722.1"/>
    <property type="molecule type" value="Genomic_DNA"/>
</dbReference>
<name>A0A5B9DRM5_9HYPH</name>
<sequence>MHSDKAKYCTYVLWLSGCSKQTIACWTGLAESQVRGIIYRSPWHDRSAIPGDMRQRLLDDYRAVRFNEDGTSLDGGLLDGHDWVMHCEPARRIHHPAASHTSISAC</sequence>
<dbReference type="OrthoDB" id="8421861at2"/>
<organism evidence="1 2">
    <name type="scientific">Paradevosia tibetensis</name>
    <dbReference type="NCBI Taxonomy" id="1447062"/>
    <lineage>
        <taxon>Bacteria</taxon>
        <taxon>Pseudomonadati</taxon>
        <taxon>Pseudomonadota</taxon>
        <taxon>Alphaproteobacteria</taxon>
        <taxon>Hyphomicrobiales</taxon>
        <taxon>Devosiaceae</taxon>
        <taxon>Paradevosia</taxon>
    </lineage>
</organism>
<dbReference type="Proteomes" id="UP000321062">
    <property type="component" value="Chromosome"/>
</dbReference>
<keyword evidence="2" id="KW-1185">Reference proteome</keyword>
<protein>
    <submittedName>
        <fullName evidence="1">Uncharacterized protein</fullName>
    </submittedName>
</protein>